<evidence type="ECO:0000313" key="2">
    <source>
        <dbReference type="EnsemblPlants" id="OGLUM02G38560.1"/>
    </source>
</evidence>
<reference evidence="2" key="2">
    <citation type="submission" date="2018-05" db="EMBL/GenBank/DDBJ databases">
        <title>OgluRS3 (Oryza glumaepatula Reference Sequence Version 3).</title>
        <authorList>
            <person name="Zhang J."/>
            <person name="Kudrna D."/>
            <person name="Lee S."/>
            <person name="Talag J."/>
            <person name="Welchert J."/>
            <person name="Wing R.A."/>
        </authorList>
    </citation>
    <scope>NUCLEOTIDE SEQUENCE [LARGE SCALE GENOMIC DNA]</scope>
</reference>
<sequence>MSLWPIIMARSLPRTTAIGRRAWPPGARKLEVSDGGCVTPRHRCPQLLADEPRLLPDRRCRSHSRTGEEEEMCGQCEFGAVTVFDEMRERGIGDDGSGAEGMASPSWLRLWSLPLVANEQNLQRKIVLQSTDEESMSSPVDGTAADHPYN</sequence>
<proteinExistence type="predicted"/>
<dbReference type="HOGENOM" id="CLU_1743354_0_0_1"/>
<name>A0A0D9Z065_9ORYZ</name>
<evidence type="ECO:0000256" key="1">
    <source>
        <dbReference type="SAM" id="MobiDB-lite"/>
    </source>
</evidence>
<dbReference type="EnsemblPlants" id="OGLUM02G38560.1">
    <property type="protein sequence ID" value="OGLUM02G38560.1"/>
    <property type="gene ID" value="OGLUM02G38560"/>
</dbReference>
<keyword evidence="3" id="KW-1185">Reference proteome</keyword>
<dbReference type="AlphaFoldDB" id="A0A0D9Z065"/>
<reference evidence="2" key="1">
    <citation type="submission" date="2015-04" db="UniProtKB">
        <authorList>
            <consortium name="EnsemblPlants"/>
        </authorList>
    </citation>
    <scope>IDENTIFICATION</scope>
</reference>
<accession>A0A0D9Z065</accession>
<evidence type="ECO:0000313" key="3">
    <source>
        <dbReference type="Proteomes" id="UP000026961"/>
    </source>
</evidence>
<dbReference type="Proteomes" id="UP000026961">
    <property type="component" value="Chromosome 2"/>
</dbReference>
<protein>
    <submittedName>
        <fullName evidence="2">Uncharacterized protein</fullName>
    </submittedName>
</protein>
<feature type="region of interest" description="Disordered" evidence="1">
    <location>
        <begin position="129"/>
        <end position="150"/>
    </location>
</feature>
<dbReference type="Gramene" id="OGLUM02G38560.1">
    <property type="protein sequence ID" value="OGLUM02G38560.1"/>
    <property type="gene ID" value="OGLUM02G38560"/>
</dbReference>
<organism evidence="2">
    <name type="scientific">Oryza glumipatula</name>
    <dbReference type="NCBI Taxonomy" id="40148"/>
    <lineage>
        <taxon>Eukaryota</taxon>
        <taxon>Viridiplantae</taxon>
        <taxon>Streptophyta</taxon>
        <taxon>Embryophyta</taxon>
        <taxon>Tracheophyta</taxon>
        <taxon>Spermatophyta</taxon>
        <taxon>Magnoliopsida</taxon>
        <taxon>Liliopsida</taxon>
        <taxon>Poales</taxon>
        <taxon>Poaceae</taxon>
        <taxon>BOP clade</taxon>
        <taxon>Oryzoideae</taxon>
        <taxon>Oryzeae</taxon>
        <taxon>Oryzinae</taxon>
        <taxon>Oryza</taxon>
    </lineage>
</organism>